<sequence length="121" mass="13677">MEDCIFCKIIAGQIPTEFLMETEDLVVFRDINPKAPVHLLIVPKQHIRSINDIQKNHKEVIASLFYIAKEMAAREGIDESGYKLQFHVEKGGGQEVFHLHLHLIGGWKLTTSRTATGTHSV</sequence>
<dbReference type="Pfam" id="PF11969">
    <property type="entry name" value="DcpS_C"/>
    <property type="match status" value="1"/>
</dbReference>
<dbReference type="PANTHER" id="PTHR23089">
    <property type="entry name" value="HISTIDINE TRIAD HIT PROTEIN"/>
    <property type="match status" value="1"/>
</dbReference>
<feature type="short sequence motif" description="Histidine triad motif" evidence="1">
    <location>
        <begin position="98"/>
        <end position="102"/>
    </location>
</feature>
<evidence type="ECO:0000313" key="4">
    <source>
        <dbReference type="Proteomes" id="UP001209681"/>
    </source>
</evidence>
<dbReference type="Gene3D" id="3.30.428.10">
    <property type="entry name" value="HIT-like"/>
    <property type="match status" value="1"/>
</dbReference>
<evidence type="ECO:0000256" key="1">
    <source>
        <dbReference type="PROSITE-ProRule" id="PRU00464"/>
    </source>
</evidence>
<name>A0ABT3NB58_9BACT</name>
<evidence type="ECO:0000313" key="3">
    <source>
        <dbReference type="EMBL" id="MCW7754705.1"/>
    </source>
</evidence>
<protein>
    <submittedName>
        <fullName evidence="3">Histidine triad nucleotide-binding protein</fullName>
    </submittedName>
</protein>
<dbReference type="InterPro" id="IPR011146">
    <property type="entry name" value="HIT-like"/>
</dbReference>
<accession>A0ABT3NB58</accession>
<dbReference type="SUPFAM" id="SSF54197">
    <property type="entry name" value="HIT-like"/>
    <property type="match status" value="1"/>
</dbReference>
<dbReference type="InterPro" id="IPR001310">
    <property type="entry name" value="Histidine_triad_HIT"/>
</dbReference>
<dbReference type="InterPro" id="IPR036265">
    <property type="entry name" value="HIT-like_sf"/>
</dbReference>
<dbReference type="EMBL" id="JAPFPW010000014">
    <property type="protein sequence ID" value="MCW7754705.1"/>
    <property type="molecule type" value="Genomic_DNA"/>
</dbReference>
<feature type="domain" description="HIT" evidence="2">
    <location>
        <begin position="5"/>
        <end position="113"/>
    </location>
</feature>
<dbReference type="CDD" id="cd01276">
    <property type="entry name" value="PKCI_related"/>
    <property type="match status" value="1"/>
</dbReference>
<dbReference type="PRINTS" id="PR00332">
    <property type="entry name" value="HISTRIAD"/>
</dbReference>
<proteinExistence type="predicted"/>
<organism evidence="3 4">
    <name type="scientific">Desulfobotulus pelophilus</name>
    <dbReference type="NCBI Taxonomy" id="2823377"/>
    <lineage>
        <taxon>Bacteria</taxon>
        <taxon>Pseudomonadati</taxon>
        <taxon>Thermodesulfobacteriota</taxon>
        <taxon>Desulfobacteria</taxon>
        <taxon>Desulfobacterales</taxon>
        <taxon>Desulfobacteraceae</taxon>
        <taxon>Desulfobotulus</taxon>
    </lineage>
</organism>
<dbReference type="RefSeq" id="WP_265425617.1">
    <property type="nucleotide sequence ID" value="NZ_JAPFPW010000014.1"/>
</dbReference>
<keyword evidence="4" id="KW-1185">Reference proteome</keyword>
<comment type="caution">
    <text evidence="3">The sequence shown here is derived from an EMBL/GenBank/DDBJ whole genome shotgun (WGS) entry which is preliminary data.</text>
</comment>
<evidence type="ECO:0000259" key="2">
    <source>
        <dbReference type="PROSITE" id="PS51084"/>
    </source>
</evidence>
<dbReference type="PROSITE" id="PS51084">
    <property type="entry name" value="HIT_2"/>
    <property type="match status" value="1"/>
</dbReference>
<gene>
    <name evidence="3" type="ORF">OOT00_12005</name>
</gene>
<dbReference type="Proteomes" id="UP001209681">
    <property type="component" value="Unassembled WGS sequence"/>
</dbReference>
<reference evidence="3 4" key="1">
    <citation type="submission" date="2022-11" db="EMBL/GenBank/DDBJ databases">
        <title>Desulfobotulus tamanensis H1 sp. nov. - anaerobic, alkaliphilic, sulphate reducing bacterium isolated from terrestrial mud volcano.</title>
        <authorList>
            <person name="Frolova A."/>
            <person name="Merkel A.Y."/>
            <person name="Slobodkin A.I."/>
        </authorList>
    </citation>
    <scope>NUCLEOTIDE SEQUENCE [LARGE SCALE GENOMIC DNA]</scope>
    <source>
        <strain evidence="3 4">H1</strain>
    </source>
</reference>